<evidence type="ECO:0000313" key="1">
    <source>
        <dbReference type="EMBL" id="ENV12006.1"/>
    </source>
</evidence>
<sequence>MQIKKCFILAGYLVPLIACSSKDQAHLPQEGEVVTWKQNPELIVKTQLSPHREHYLGPFPIDDIPENINRLRRKKQIDCRCLTLIVN</sequence>
<dbReference type="HOGENOM" id="CLU_2476354_0_0_6"/>
<gene>
    <name evidence="1" type="ORF">F965_03026</name>
</gene>
<dbReference type="Proteomes" id="UP000018438">
    <property type="component" value="Unassembled WGS sequence"/>
</dbReference>
<protein>
    <submittedName>
        <fullName evidence="1">Uncharacterized protein</fullName>
    </submittedName>
</protein>
<comment type="caution">
    <text evidence="1">The sequence shown here is derived from an EMBL/GenBank/DDBJ whole genome shotgun (WGS) entry which is preliminary data.</text>
</comment>
<reference evidence="1 2" key="1">
    <citation type="submission" date="2013-02" db="EMBL/GenBank/DDBJ databases">
        <title>The Genome Sequence of Acinetobacter schindleri NIPH 900.</title>
        <authorList>
            <consortium name="The Broad Institute Genome Sequencing Platform"/>
            <consortium name="The Broad Institute Genome Sequencing Center for Infectious Disease"/>
            <person name="Cerqueira G."/>
            <person name="Feldgarden M."/>
            <person name="Courvalin P."/>
            <person name="Perichon B."/>
            <person name="Grillot-Courvalin C."/>
            <person name="Clermont D."/>
            <person name="Rocha E."/>
            <person name="Yoon E.-J."/>
            <person name="Nemec A."/>
            <person name="Walker B."/>
            <person name="Young S.K."/>
            <person name="Zeng Q."/>
            <person name="Gargeya S."/>
            <person name="Fitzgerald M."/>
            <person name="Haas B."/>
            <person name="Abouelleil A."/>
            <person name="Alvarado L."/>
            <person name="Arachchi H.M."/>
            <person name="Berlin A.M."/>
            <person name="Chapman S.B."/>
            <person name="Dewar J."/>
            <person name="Goldberg J."/>
            <person name="Griggs A."/>
            <person name="Gujja S."/>
            <person name="Hansen M."/>
            <person name="Howarth C."/>
            <person name="Imamovic A."/>
            <person name="Larimer J."/>
            <person name="McCowan C."/>
            <person name="Murphy C."/>
            <person name="Neiman D."/>
            <person name="Pearson M."/>
            <person name="Priest M."/>
            <person name="Roberts A."/>
            <person name="Saif S."/>
            <person name="Shea T."/>
            <person name="Sisk P."/>
            <person name="Sykes S."/>
            <person name="Wortman J."/>
            <person name="Nusbaum C."/>
            <person name="Birren B."/>
        </authorList>
    </citation>
    <scope>NUCLEOTIDE SEQUENCE [LARGE SCALE GENOMIC DNA]</scope>
    <source>
        <strain evidence="1 2">NIPH 900</strain>
    </source>
</reference>
<evidence type="ECO:0000313" key="2">
    <source>
        <dbReference type="Proteomes" id="UP000018438"/>
    </source>
</evidence>
<proteinExistence type="predicted"/>
<dbReference type="AlphaFoldDB" id="N8WJ65"/>
<dbReference type="EMBL" id="APPI01000024">
    <property type="protein sequence ID" value="ENV12006.1"/>
    <property type="molecule type" value="Genomic_DNA"/>
</dbReference>
<organism evidence="1 2">
    <name type="scientific">Acinetobacter schindleri NIPH 900</name>
    <dbReference type="NCBI Taxonomy" id="1217675"/>
    <lineage>
        <taxon>Bacteria</taxon>
        <taxon>Pseudomonadati</taxon>
        <taxon>Pseudomonadota</taxon>
        <taxon>Gammaproteobacteria</taxon>
        <taxon>Moraxellales</taxon>
        <taxon>Moraxellaceae</taxon>
        <taxon>Acinetobacter</taxon>
    </lineage>
</organism>
<accession>N8WJ65</accession>
<keyword evidence="2" id="KW-1185">Reference proteome</keyword>
<name>N8WJ65_9GAMM</name>